<feature type="transmembrane region" description="Helical" evidence="1">
    <location>
        <begin position="108"/>
        <end position="125"/>
    </location>
</feature>
<accession>A0AAV4VY08</accession>
<dbReference type="Proteomes" id="UP001054945">
    <property type="component" value="Unassembled WGS sequence"/>
</dbReference>
<evidence type="ECO:0000256" key="1">
    <source>
        <dbReference type="SAM" id="Phobius"/>
    </source>
</evidence>
<proteinExistence type="predicted"/>
<keyword evidence="1" id="KW-0812">Transmembrane</keyword>
<keyword evidence="1" id="KW-0472">Membrane</keyword>
<evidence type="ECO:0000313" key="2">
    <source>
        <dbReference type="EMBL" id="GIY74750.1"/>
    </source>
</evidence>
<gene>
    <name evidence="2" type="ORF">CEXT_400211</name>
</gene>
<reference evidence="2 3" key="1">
    <citation type="submission" date="2021-06" db="EMBL/GenBank/DDBJ databases">
        <title>Caerostris extrusa draft genome.</title>
        <authorList>
            <person name="Kono N."/>
            <person name="Arakawa K."/>
        </authorList>
    </citation>
    <scope>NUCLEOTIDE SEQUENCE [LARGE SCALE GENOMIC DNA]</scope>
</reference>
<protein>
    <submittedName>
        <fullName evidence="2">Uncharacterized protein</fullName>
    </submittedName>
</protein>
<name>A0AAV4VY08_CAEEX</name>
<organism evidence="2 3">
    <name type="scientific">Caerostris extrusa</name>
    <name type="common">Bark spider</name>
    <name type="synonym">Caerostris bankana</name>
    <dbReference type="NCBI Taxonomy" id="172846"/>
    <lineage>
        <taxon>Eukaryota</taxon>
        <taxon>Metazoa</taxon>
        <taxon>Ecdysozoa</taxon>
        <taxon>Arthropoda</taxon>
        <taxon>Chelicerata</taxon>
        <taxon>Arachnida</taxon>
        <taxon>Araneae</taxon>
        <taxon>Araneomorphae</taxon>
        <taxon>Entelegynae</taxon>
        <taxon>Araneoidea</taxon>
        <taxon>Araneidae</taxon>
        <taxon>Caerostris</taxon>
    </lineage>
</organism>
<evidence type="ECO:0000313" key="3">
    <source>
        <dbReference type="Proteomes" id="UP001054945"/>
    </source>
</evidence>
<comment type="caution">
    <text evidence="2">The sequence shown here is derived from an EMBL/GenBank/DDBJ whole genome shotgun (WGS) entry which is preliminary data.</text>
</comment>
<keyword evidence="1" id="KW-1133">Transmembrane helix</keyword>
<dbReference type="EMBL" id="BPLR01015255">
    <property type="protein sequence ID" value="GIY74750.1"/>
    <property type="molecule type" value="Genomic_DNA"/>
</dbReference>
<sequence length="126" mass="13871">MLLSLNCACGGGGIGYGGGLGYAAGKGGLGLGLGYGGGYGGGIAPGLGLGYGAGLGLGLPYSRCSRLWFGRHRRSRIGQRRWTRLPRSTSLRWIWFRTRTRNSTWFNWLRRFVEIIYIIIVYLYFI</sequence>
<keyword evidence="3" id="KW-1185">Reference proteome</keyword>
<dbReference type="AlphaFoldDB" id="A0AAV4VY08"/>